<dbReference type="Pfam" id="PF02518">
    <property type="entry name" value="HATPase_c"/>
    <property type="match status" value="1"/>
</dbReference>
<dbReference type="CDD" id="cd00082">
    <property type="entry name" value="HisKA"/>
    <property type="match status" value="1"/>
</dbReference>
<dbReference type="InterPro" id="IPR036890">
    <property type="entry name" value="HATPase_C_sf"/>
</dbReference>
<keyword evidence="13 15" id="KW-0472">Membrane</keyword>
<dbReference type="SMART" id="SM00388">
    <property type="entry name" value="HisKA"/>
    <property type="match status" value="1"/>
</dbReference>
<dbReference type="InterPro" id="IPR004358">
    <property type="entry name" value="Sig_transdc_His_kin-like_C"/>
</dbReference>
<comment type="catalytic activity">
    <reaction evidence="1">
        <text>ATP + protein L-histidine = ADP + protein N-phospho-L-histidine.</text>
        <dbReference type="EC" id="2.7.13.3"/>
    </reaction>
</comment>
<keyword evidence="8" id="KW-0547">Nucleotide-binding</keyword>
<keyword evidence="10" id="KW-0067">ATP-binding</keyword>
<dbReference type="Gene3D" id="6.10.340.10">
    <property type="match status" value="1"/>
</dbReference>
<organism evidence="18 19">
    <name type="scientific">Candidatus Scybalocola faecigallinarum</name>
    <dbReference type="NCBI Taxonomy" id="2840941"/>
    <lineage>
        <taxon>Bacteria</taxon>
        <taxon>Bacillati</taxon>
        <taxon>Bacillota</taxon>
        <taxon>Clostridia</taxon>
        <taxon>Lachnospirales</taxon>
        <taxon>Lachnospiraceae</taxon>
        <taxon>Lachnospiraceae incertae sedis</taxon>
        <taxon>Candidatus Scybalocola (ex Gilroy et al. 2021)</taxon>
    </lineage>
</organism>
<dbReference type="PROSITE" id="PS50109">
    <property type="entry name" value="HIS_KIN"/>
    <property type="match status" value="1"/>
</dbReference>
<dbReference type="Gene3D" id="1.10.287.130">
    <property type="match status" value="1"/>
</dbReference>
<accession>A0A9D1F6Z4</accession>
<dbReference type="InterPro" id="IPR036097">
    <property type="entry name" value="HisK_dim/P_sf"/>
</dbReference>
<keyword evidence="4" id="KW-1003">Cell membrane</keyword>
<evidence type="ECO:0000256" key="11">
    <source>
        <dbReference type="ARBA" id="ARBA00022989"/>
    </source>
</evidence>
<evidence type="ECO:0000256" key="8">
    <source>
        <dbReference type="ARBA" id="ARBA00022741"/>
    </source>
</evidence>
<evidence type="ECO:0000256" key="2">
    <source>
        <dbReference type="ARBA" id="ARBA00004651"/>
    </source>
</evidence>
<evidence type="ECO:0000256" key="3">
    <source>
        <dbReference type="ARBA" id="ARBA00012438"/>
    </source>
</evidence>
<evidence type="ECO:0000256" key="5">
    <source>
        <dbReference type="ARBA" id="ARBA00022553"/>
    </source>
</evidence>
<evidence type="ECO:0000256" key="1">
    <source>
        <dbReference type="ARBA" id="ARBA00000085"/>
    </source>
</evidence>
<evidence type="ECO:0000256" key="9">
    <source>
        <dbReference type="ARBA" id="ARBA00022777"/>
    </source>
</evidence>
<dbReference type="AlphaFoldDB" id="A0A9D1F6Z4"/>
<dbReference type="InterPro" id="IPR003661">
    <property type="entry name" value="HisK_dim/P_dom"/>
</dbReference>
<comment type="subcellular location">
    <subcellularLocation>
        <location evidence="2">Cell membrane</location>
        <topology evidence="2">Multi-pass membrane protein</topology>
    </subcellularLocation>
</comment>
<name>A0A9D1F6Z4_9FIRM</name>
<keyword evidence="12" id="KW-0902">Two-component regulatory system</keyword>
<dbReference type="CDD" id="cd00075">
    <property type="entry name" value="HATPase"/>
    <property type="match status" value="1"/>
</dbReference>
<dbReference type="Pfam" id="PF00672">
    <property type="entry name" value="HAMP"/>
    <property type="match status" value="1"/>
</dbReference>
<keyword evidence="14" id="KW-0175">Coiled coil</keyword>
<dbReference type="InterPro" id="IPR003660">
    <property type="entry name" value="HAMP_dom"/>
</dbReference>
<sequence length="411" mass="46475">MKARLFKSYRMQMMYYTLLSAGITACIDFLFLFITARIMCLIQEASRAASGIPEAAMESGMENFRAAMQSSAPGENVMSGQPGNYGSGSFPSRGLKLFGQSFHWGTLLLIIFISIVIFVVIFHFLTRKMTRYIEEITSSIQRIAQGDFSSTVEVRYDNEFSIIAQNLNIMANDLQQLKEKEIQAENTKNELITNVAHDLRTPLTSIIGYLDILNSGAQLPPENQRKYLQIAYEKSKRLEKLINDLFSFTKLEYGNMPMKTSLIDIVKLIEQQIDEFYPSFEEYNLVCEFKTYTPSAMVLADGEMIARAFENLISNAIKYGKDGKVIKIVTKREGDEIKITIINYGTIIPKEDIPYIFDRFYRVEQSRQESTGGTGLGLSIAKSIVEKHGGRIEAQSSMAATTFNVYLKIAK</sequence>
<dbReference type="GO" id="GO:0005886">
    <property type="term" value="C:plasma membrane"/>
    <property type="evidence" value="ECO:0007669"/>
    <property type="project" value="UniProtKB-SubCell"/>
</dbReference>
<dbReference type="Proteomes" id="UP000823927">
    <property type="component" value="Unassembled WGS sequence"/>
</dbReference>
<evidence type="ECO:0000256" key="4">
    <source>
        <dbReference type="ARBA" id="ARBA00022475"/>
    </source>
</evidence>
<keyword evidence="7 15" id="KW-0812">Transmembrane</keyword>
<evidence type="ECO:0000256" key="10">
    <source>
        <dbReference type="ARBA" id="ARBA00022840"/>
    </source>
</evidence>
<reference evidence="18" key="1">
    <citation type="submission" date="2020-10" db="EMBL/GenBank/DDBJ databases">
        <authorList>
            <person name="Gilroy R."/>
        </authorList>
    </citation>
    <scope>NUCLEOTIDE SEQUENCE</scope>
    <source>
        <strain evidence="18">CHK178-757</strain>
    </source>
</reference>
<evidence type="ECO:0000313" key="18">
    <source>
        <dbReference type="EMBL" id="HIS48664.1"/>
    </source>
</evidence>
<comment type="caution">
    <text evidence="18">The sequence shown here is derived from an EMBL/GenBank/DDBJ whole genome shotgun (WGS) entry which is preliminary data.</text>
</comment>
<dbReference type="SUPFAM" id="SSF47384">
    <property type="entry name" value="Homodimeric domain of signal transducing histidine kinase"/>
    <property type="match status" value="1"/>
</dbReference>
<evidence type="ECO:0000259" key="17">
    <source>
        <dbReference type="PROSITE" id="PS50885"/>
    </source>
</evidence>
<dbReference type="SUPFAM" id="SSF158472">
    <property type="entry name" value="HAMP domain-like"/>
    <property type="match status" value="1"/>
</dbReference>
<feature type="coiled-coil region" evidence="14">
    <location>
        <begin position="167"/>
        <end position="194"/>
    </location>
</feature>
<dbReference type="Pfam" id="PF00512">
    <property type="entry name" value="HisKA"/>
    <property type="match status" value="1"/>
</dbReference>
<dbReference type="PANTHER" id="PTHR45528">
    <property type="entry name" value="SENSOR HISTIDINE KINASE CPXA"/>
    <property type="match status" value="1"/>
</dbReference>
<dbReference type="EMBL" id="DVIT01000060">
    <property type="protein sequence ID" value="HIS48664.1"/>
    <property type="molecule type" value="Genomic_DNA"/>
</dbReference>
<dbReference type="InterPro" id="IPR005467">
    <property type="entry name" value="His_kinase_dom"/>
</dbReference>
<reference evidence="18" key="2">
    <citation type="journal article" date="2021" name="PeerJ">
        <title>Extensive microbial diversity within the chicken gut microbiome revealed by metagenomics and culture.</title>
        <authorList>
            <person name="Gilroy R."/>
            <person name="Ravi A."/>
            <person name="Getino M."/>
            <person name="Pursley I."/>
            <person name="Horton D.L."/>
            <person name="Alikhan N.F."/>
            <person name="Baker D."/>
            <person name="Gharbi K."/>
            <person name="Hall N."/>
            <person name="Watson M."/>
            <person name="Adriaenssens E.M."/>
            <person name="Foster-Nyarko E."/>
            <person name="Jarju S."/>
            <person name="Secka A."/>
            <person name="Antonio M."/>
            <person name="Oren A."/>
            <person name="Chaudhuri R.R."/>
            <person name="La Ragione R."/>
            <person name="Hildebrand F."/>
            <person name="Pallen M.J."/>
        </authorList>
    </citation>
    <scope>NUCLEOTIDE SEQUENCE</scope>
    <source>
        <strain evidence="18">CHK178-757</strain>
    </source>
</reference>
<dbReference type="PROSITE" id="PS50885">
    <property type="entry name" value="HAMP"/>
    <property type="match status" value="1"/>
</dbReference>
<dbReference type="GO" id="GO:0005524">
    <property type="term" value="F:ATP binding"/>
    <property type="evidence" value="ECO:0007669"/>
    <property type="project" value="UniProtKB-KW"/>
</dbReference>
<proteinExistence type="predicted"/>
<dbReference type="EC" id="2.7.13.3" evidence="3"/>
<dbReference type="PANTHER" id="PTHR45528:SF1">
    <property type="entry name" value="SENSOR HISTIDINE KINASE CPXA"/>
    <property type="match status" value="1"/>
</dbReference>
<dbReference type="FunFam" id="3.30.565.10:FF:000013">
    <property type="entry name" value="Two-component sensor histidine kinase"/>
    <property type="match status" value="1"/>
</dbReference>
<dbReference type="GO" id="GO:0000155">
    <property type="term" value="F:phosphorelay sensor kinase activity"/>
    <property type="evidence" value="ECO:0007669"/>
    <property type="project" value="InterPro"/>
</dbReference>
<dbReference type="PRINTS" id="PR00344">
    <property type="entry name" value="BCTRLSENSOR"/>
</dbReference>
<dbReference type="InterPro" id="IPR050398">
    <property type="entry name" value="HssS/ArlS-like"/>
</dbReference>
<feature type="domain" description="Histidine kinase" evidence="16">
    <location>
        <begin position="194"/>
        <end position="411"/>
    </location>
</feature>
<keyword evidence="11 15" id="KW-1133">Transmembrane helix</keyword>
<evidence type="ECO:0000259" key="16">
    <source>
        <dbReference type="PROSITE" id="PS50109"/>
    </source>
</evidence>
<protein>
    <recommendedName>
        <fullName evidence="3">histidine kinase</fullName>
        <ecNumber evidence="3">2.7.13.3</ecNumber>
    </recommendedName>
</protein>
<dbReference type="InterPro" id="IPR003594">
    <property type="entry name" value="HATPase_dom"/>
</dbReference>
<dbReference type="PROSITE" id="PS51257">
    <property type="entry name" value="PROKAR_LIPOPROTEIN"/>
    <property type="match status" value="1"/>
</dbReference>
<keyword evidence="6" id="KW-0808">Transferase</keyword>
<evidence type="ECO:0000313" key="19">
    <source>
        <dbReference type="Proteomes" id="UP000823927"/>
    </source>
</evidence>
<evidence type="ECO:0000256" key="6">
    <source>
        <dbReference type="ARBA" id="ARBA00022679"/>
    </source>
</evidence>
<keyword evidence="9 18" id="KW-0418">Kinase</keyword>
<evidence type="ECO:0000256" key="12">
    <source>
        <dbReference type="ARBA" id="ARBA00023012"/>
    </source>
</evidence>
<dbReference type="FunFam" id="1.10.287.130:FF:000008">
    <property type="entry name" value="Two-component sensor histidine kinase"/>
    <property type="match status" value="1"/>
</dbReference>
<dbReference type="Gene3D" id="3.30.565.10">
    <property type="entry name" value="Histidine kinase-like ATPase, C-terminal domain"/>
    <property type="match status" value="1"/>
</dbReference>
<feature type="transmembrane region" description="Helical" evidence="15">
    <location>
        <begin position="102"/>
        <end position="125"/>
    </location>
</feature>
<gene>
    <name evidence="18" type="ORF">IAB46_14145</name>
</gene>
<evidence type="ECO:0000256" key="14">
    <source>
        <dbReference type="SAM" id="Coils"/>
    </source>
</evidence>
<dbReference type="SMART" id="SM00387">
    <property type="entry name" value="HATPase_c"/>
    <property type="match status" value="1"/>
</dbReference>
<evidence type="ECO:0000256" key="15">
    <source>
        <dbReference type="SAM" id="Phobius"/>
    </source>
</evidence>
<evidence type="ECO:0000256" key="13">
    <source>
        <dbReference type="ARBA" id="ARBA00023136"/>
    </source>
</evidence>
<dbReference type="SMART" id="SM00304">
    <property type="entry name" value="HAMP"/>
    <property type="match status" value="1"/>
</dbReference>
<evidence type="ECO:0000256" key="7">
    <source>
        <dbReference type="ARBA" id="ARBA00022692"/>
    </source>
</evidence>
<dbReference type="CDD" id="cd06225">
    <property type="entry name" value="HAMP"/>
    <property type="match status" value="1"/>
</dbReference>
<dbReference type="SUPFAM" id="SSF55874">
    <property type="entry name" value="ATPase domain of HSP90 chaperone/DNA topoisomerase II/histidine kinase"/>
    <property type="match status" value="1"/>
</dbReference>
<keyword evidence="5" id="KW-0597">Phosphoprotein</keyword>
<feature type="domain" description="HAMP" evidence="17">
    <location>
        <begin position="127"/>
        <end position="179"/>
    </location>
</feature>